<evidence type="ECO:0000256" key="6">
    <source>
        <dbReference type="ARBA" id="ARBA00022840"/>
    </source>
</evidence>
<gene>
    <name evidence="11" type="primary">kdpC</name>
    <name evidence="13" type="ORF">E6C60_4082</name>
</gene>
<keyword evidence="9 11" id="KW-0406">Ion transport</keyword>
<dbReference type="NCBIfam" id="NF001454">
    <property type="entry name" value="PRK00315.1"/>
    <property type="match status" value="1"/>
</dbReference>
<accession>A0A4P8XPC8</accession>
<evidence type="ECO:0000256" key="12">
    <source>
        <dbReference type="SAM" id="MobiDB-lite"/>
    </source>
</evidence>
<keyword evidence="14" id="KW-1185">Reference proteome</keyword>
<dbReference type="NCBIfam" id="TIGR00681">
    <property type="entry name" value="kdpC"/>
    <property type="match status" value="1"/>
</dbReference>
<dbReference type="HAMAP" id="MF_00276">
    <property type="entry name" value="KdpC"/>
    <property type="match status" value="1"/>
</dbReference>
<evidence type="ECO:0000256" key="7">
    <source>
        <dbReference type="ARBA" id="ARBA00022958"/>
    </source>
</evidence>
<proteinExistence type="inferred from homology"/>
<evidence type="ECO:0000256" key="5">
    <source>
        <dbReference type="ARBA" id="ARBA00022741"/>
    </source>
</evidence>
<name>A0A4P8XPC8_9BACL</name>
<dbReference type="Pfam" id="PF02669">
    <property type="entry name" value="KdpC"/>
    <property type="match status" value="1"/>
</dbReference>
<dbReference type="InterPro" id="IPR003820">
    <property type="entry name" value="KdpC"/>
</dbReference>
<reference evidence="13 14" key="1">
    <citation type="submission" date="2019-05" db="EMBL/GenBank/DDBJ databases">
        <authorList>
            <person name="Chen C."/>
        </authorList>
    </citation>
    <scope>NUCLEOTIDE SEQUENCE [LARGE SCALE GENOMIC DNA]</scope>
    <source>
        <strain evidence="13 14">HB172198</strain>
    </source>
</reference>
<comment type="similarity">
    <text evidence="11">Belongs to the KdpC family.</text>
</comment>
<evidence type="ECO:0000256" key="4">
    <source>
        <dbReference type="ARBA" id="ARBA00022692"/>
    </source>
</evidence>
<sequence>MKMVLSSIRLSLSLMLLCGLVYNVAVTVIAQTMMAKQADGSLIYNPQGTAIGSELIGQSFTDPSWFQGRLSSIEYAAEGSGSPNYAPSHPELHRRMQELSLEWRKSNPDAGESGLPQELMTNSASGLDPHIHPEAARAQVPRISELRGLSDSVLYQLIREHTSGRQLGFLGEPVVNVTLLNLAMQELN</sequence>
<keyword evidence="1 11" id="KW-0813">Transport</keyword>
<dbReference type="PANTHER" id="PTHR30042:SF2">
    <property type="entry name" value="POTASSIUM-TRANSPORTING ATPASE KDPC SUBUNIT"/>
    <property type="match status" value="1"/>
</dbReference>
<evidence type="ECO:0000256" key="2">
    <source>
        <dbReference type="ARBA" id="ARBA00022475"/>
    </source>
</evidence>
<dbReference type="EMBL" id="CP040396">
    <property type="protein sequence ID" value="QCT04787.1"/>
    <property type="molecule type" value="Genomic_DNA"/>
</dbReference>
<dbReference type="GO" id="GO:0008556">
    <property type="term" value="F:P-type potassium transmembrane transporter activity"/>
    <property type="evidence" value="ECO:0007669"/>
    <property type="project" value="InterPro"/>
</dbReference>
<dbReference type="GO" id="GO:0005524">
    <property type="term" value="F:ATP binding"/>
    <property type="evidence" value="ECO:0007669"/>
    <property type="project" value="UniProtKB-UniRule"/>
</dbReference>
<evidence type="ECO:0000256" key="3">
    <source>
        <dbReference type="ARBA" id="ARBA00022538"/>
    </source>
</evidence>
<dbReference type="PIRSF" id="PIRSF001296">
    <property type="entry name" value="K_ATPase_KdpC"/>
    <property type="match status" value="1"/>
</dbReference>
<keyword evidence="4 11" id="KW-0812">Transmembrane</keyword>
<organism evidence="13 14">
    <name type="scientific">Paenibacillus algicola</name>
    <dbReference type="NCBI Taxonomy" id="2565926"/>
    <lineage>
        <taxon>Bacteria</taxon>
        <taxon>Bacillati</taxon>
        <taxon>Bacillota</taxon>
        <taxon>Bacilli</taxon>
        <taxon>Bacillales</taxon>
        <taxon>Paenibacillaceae</taxon>
        <taxon>Paenibacillus</taxon>
    </lineage>
</organism>
<keyword evidence="6 11" id="KW-0067">ATP-binding</keyword>
<comment type="subcellular location">
    <subcellularLocation>
        <location evidence="11">Cell membrane</location>
        <topology evidence="11">Single-pass membrane protein</topology>
    </subcellularLocation>
</comment>
<keyword evidence="3 11" id="KW-0633">Potassium transport</keyword>
<dbReference type="RefSeq" id="WP_138227437.1">
    <property type="nucleotide sequence ID" value="NZ_CP040396.1"/>
</dbReference>
<dbReference type="GO" id="GO:0005886">
    <property type="term" value="C:plasma membrane"/>
    <property type="evidence" value="ECO:0007669"/>
    <property type="project" value="UniProtKB-SubCell"/>
</dbReference>
<dbReference type="OrthoDB" id="9809491at2"/>
<dbReference type="KEGG" id="palo:E6C60_4082"/>
<protein>
    <recommendedName>
        <fullName evidence="11">Potassium-transporting ATPase KdpC subunit</fullName>
    </recommendedName>
    <alternativeName>
        <fullName evidence="11">ATP phosphohydrolase [potassium-transporting] C chain</fullName>
    </alternativeName>
    <alternativeName>
        <fullName evidence="11">Potassium-binding and translocating subunit C</fullName>
    </alternativeName>
    <alternativeName>
        <fullName evidence="11">Potassium-translocating ATPase C chain</fullName>
    </alternativeName>
</protein>
<evidence type="ECO:0000313" key="14">
    <source>
        <dbReference type="Proteomes" id="UP000300879"/>
    </source>
</evidence>
<keyword evidence="10 11" id="KW-0472">Membrane</keyword>
<keyword evidence="2 11" id="KW-1003">Cell membrane</keyword>
<keyword evidence="7 11" id="KW-0630">Potassium</keyword>
<keyword evidence="5 11" id="KW-0547">Nucleotide-binding</keyword>
<evidence type="ECO:0000313" key="13">
    <source>
        <dbReference type="EMBL" id="QCT04787.1"/>
    </source>
</evidence>
<evidence type="ECO:0000256" key="11">
    <source>
        <dbReference type="HAMAP-Rule" id="MF_00276"/>
    </source>
</evidence>
<evidence type="ECO:0000256" key="10">
    <source>
        <dbReference type="ARBA" id="ARBA00023136"/>
    </source>
</evidence>
<dbReference type="AlphaFoldDB" id="A0A4P8XPC8"/>
<feature type="region of interest" description="Disordered" evidence="12">
    <location>
        <begin position="106"/>
        <end position="130"/>
    </location>
</feature>
<comment type="function">
    <text evidence="11">Part of the high-affinity ATP-driven potassium transport (or Kdp) system, which catalyzes the hydrolysis of ATP coupled with the electrogenic transport of potassium into the cytoplasm. This subunit acts as a catalytic chaperone that increases the ATP-binding affinity of the ATP-hydrolyzing subunit KdpB by the formation of a transient KdpB/KdpC/ATP ternary complex.</text>
</comment>
<evidence type="ECO:0000256" key="8">
    <source>
        <dbReference type="ARBA" id="ARBA00022989"/>
    </source>
</evidence>
<evidence type="ECO:0000256" key="9">
    <source>
        <dbReference type="ARBA" id="ARBA00023065"/>
    </source>
</evidence>
<keyword evidence="8 11" id="KW-1133">Transmembrane helix</keyword>
<dbReference type="Proteomes" id="UP000300879">
    <property type="component" value="Chromosome"/>
</dbReference>
<comment type="subunit">
    <text evidence="11">The system is composed of three essential subunits: KdpA, KdpB and KdpC.</text>
</comment>
<dbReference type="PANTHER" id="PTHR30042">
    <property type="entry name" value="POTASSIUM-TRANSPORTING ATPASE C CHAIN"/>
    <property type="match status" value="1"/>
</dbReference>
<evidence type="ECO:0000256" key="1">
    <source>
        <dbReference type="ARBA" id="ARBA00022448"/>
    </source>
</evidence>